<keyword evidence="2" id="KW-1185">Reference proteome</keyword>
<evidence type="ECO:0000313" key="1">
    <source>
        <dbReference type="EMBL" id="KAJ8637540.1"/>
    </source>
</evidence>
<proteinExistence type="predicted"/>
<gene>
    <name evidence="1" type="ORF">MRB53_011807</name>
</gene>
<organism evidence="1 2">
    <name type="scientific">Persea americana</name>
    <name type="common">Avocado</name>
    <dbReference type="NCBI Taxonomy" id="3435"/>
    <lineage>
        <taxon>Eukaryota</taxon>
        <taxon>Viridiplantae</taxon>
        <taxon>Streptophyta</taxon>
        <taxon>Embryophyta</taxon>
        <taxon>Tracheophyta</taxon>
        <taxon>Spermatophyta</taxon>
        <taxon>Magnoliopsida</taxon>
        <taxon>Magnoliidae</taxon>
        <taxon>Laurales</taxon>
        <taxon>Lauraceae</taxon>
        <taxon>Persea</taxon>
    </lineage>
</organism>
<reference evidence="1 2" key="1">
    <citation type="journal article" date="2022" name="Hortic Res">
        <title>A haplotype resolved chromosomal level avocado genome allows analysis of novel avocado genes.</title>
        <authorList>
            <person name="Nath O."/>
            <person name="Fletcher S.J."/>
            <person name="Hayward A."/>
            <person name="Shaw L.M."/>
            <person name="Masouleh A.K."/>
            <person name="Furtado A."/>
            <person name="Henry R.J."/>
            <person name="Mitter N."/>
        </authorList>
    </citation>
    <scope>NUCLEOTIDE SEQUENCE [LARGE SCALE GENOMIC DNA]</scope>
    <source>
        <strain evidence="2">cv. Hass</strain>
    </source>
</reference>
<name>A0ACC2LVX4_PERAE</name>
<dbReference type="EMBL" id="CM056811">
    <property type="protein sequence ID" value="KAJ8637540.1"/>
    <property type="molecule type" value="Genomic_DNA"/>
</dbReference>
<evidence type="ECO:0000313" key="2">
    <source>
        <dbReference type="Proteomes" id="UP001234297"/>
    </source>
</evidence>
<protein>
    <submittedName>
        <fullName evidence="1">Uncharacterized protein</fullName>
    </submittedName>
</protein>
<sequence>MYSHHDPSIRKSGAANIFIKNLDKAIDNKALHDTFSTFELFSEFGTITSCKVMRDPSGISRGSGFVAFSTPEEASRALAEMNGKIVVSKPLYVALAQRKEDRKARLQFYCLDSCDEYLVVGTVETILEVGLFLFHR</sequence>
<accession>A0ACC2LVX4</accession>
<comment type="caution">
    <text evidence="1">The sequence shown here is derived from an EMBL/GenBank/DDBJ whole genome shotgun (WGS) entry which is preliminary data.</text>
</comment>
<dbReference type="Proteomes" id="UP001234297">
    <property type="component" value="Chromosome 3"/>
</dbReference>